<evidence type="ECO:0000259" key="4">
    <source>
        <dbReference type="SMART" id="SM00382"/>
    </source>
</evidence>
<comment type="similarity">
    <text evidence="1">Belongs to the CbxX/CfxQ family.</text>
</comment>
<dbReference type="PANTHER" id="PTHR43392:SF2">
    <property type="entry name" value="AAA-TYPE ATPASE FAMILY PROTEIN _ ANKYRIN REPEAT FAMILY PROTEIN"/>
    <property type="match status" value="1"/>
</dbReference>
<dbReference type="InterPro" id="IPR027417">
    <property type="entry name" value="P-loop_NTPase"/>
</dbReference>
<feature type="domain" description="AAA+ ATPase" evidence="4">
    <location>
        <begin position="238"/>
        <end position="376"/>
    </location>
</feature>
<dbReference type="GO" id="GO:0005524">
    <property type="term" value="F:ATP binding"/>
    <property type="evidence" value="ECO:0007669"/>
    <property type="project" value="UniProtKB-KW"/>
</dbReference>
<reference evidence="5 6" key="1">
    <citation type="submission" date="2019-02" db="EMBL/GenBank/DDBJ databases">
        <authorList>
            <consortium name="Pathogen Informatics"/>
        </authorList>
    </citation>
    <scope>NUCLEOTIDE SEQUENCE [LARGE SCALE GENOMIC DNA]</scope>
    <source>
        <strain evidence="5 6">3012STDY7089603</strain>
    </source>
</reference>
<dbReference type="EMBL" id="CAACYI010000001">
    <property type="protein sequence ID" value="VFB17446.1"/>
    <property type="molecule type" value="Genomic_DNA"/>
</dbReference>
<dbReference type="AlphaFoldDB" id="A0A8H2M7C9"/>
<keyword evidence="6" id="KW-1185">Reference proteome</keyword>
<dbReference type="PRINTS" id="PR00819">
    <property type="entry name" value="CBXCFQXSUPER"/>
</dbReference>
<dbReference type="SUPFAM" id="SSF52540">
    <property type="entry name" value="P-loop containing nucleoside triphosphate hydrolases"/>
    <property type="match status" value="2"/>
</dbReference>
<evidence type="ECO:0000256" key="1">
    <source>
        <dbReference type="ARBA" id="ARBA00010378"/>
    </source>
</evidence>
<dbReference type="PANTHER" id="PTHR43392">
    <property type="entry name" value="AAA-TYPE ATPASE FAMILY PROTEIN / ANKYRIN REPEAT FAMILY PROTEIN"/>
    <property type="match status" value="1"/>
</dbReference>
<dbReference type="Proteomes" id="UP000377798">
    <property type="component" value="Unassembled WGS sequence"/>
</dbReference>
<name>A0A8H2M7C9_9FIRM</name>
<dbReference type="Pfam" id="PF00004">
    <property type="entry name" value="AAA"/>
    <property type="match status" value="2"/>
</dbReference>
<dbReference type="CDD" id="cd00009">
    <property type="entry name" value="AAA"/>
    <property type="match status" value="2"/>
</dbReference>
<dbReference type="InterPro" id="IPR000641">
    <property type="entry name" value="CbxX/CfxQ"/>
</dbReference>
<comment type="caution">
    <text evidence="5">The sequence shown here is derived from an EMBL/GenBank/DDBJ whole genome shotgun (WGS) entry which is preliminary data.</text>
</comment>
<proteinExistence type="inferred from homology"/>
<dbReference type="SMART" id="SM00382">
    <property type="entry name" value="AAA"/>
    <property type="match status" value="2"/>
</dbReference>
<dbReference type="InterPro" id="IPR003593">
    <property type="entry name" value="AAA+_ATPase"/>
</dbReference>
<evidence type="ECO:0000313" key="5">
    <source>
        <dbReference type="EMBL" id="VFB17446.1"/>
    </source>
</evidence>
<dbReference type="FunFam" id="3.40.50.300:FF:000216">
    <property type="entry name" value="Type VII secretion ATPase EccA"/>
    <property type="match status" value="2"/>
</dbReference>
<evidence type="ECO:0000256" key="3">
    <source>
        <dbReference type="ARBA" id="ARBA00022840"/>
    </source>
</evidence>
<organism evidence="5 6">
    <name type="scientific">Urinicoccus massiliensis</name>
    <dbReference type="NCBI Taxonomy" id="1723382"/>
    <lineage>
        <taxon>Bacteria</taxon>
        <taxon>Bacillati</taxon>
        <taxon>Bacillota</taxon>
        <taxon>Tissierellia</taxon>
        <taxon>Tissierellales</taxon>
        <taxon>Peptoniphilaceae</taxon>
        <taxon>Urinicoccus</taxon>
    </lineage>
</organism>
<dbReference type="GO" id="GO:0016887">
    <property type="term" value="F:ATP hydrolysis activity"/>
    <property type="evidence" value="ECO:0007669"/>
    <property type="project" value="InterPro"/>
</dbReference>
<sequence>MNFDATDKLESSLEERLQSTSLDSFLNFIKKKEEEEGPLEIFSYYRARAFYQYGGKKDALEILLGRQNKSARSYLLLAEIYYQDQKEDSLESTREIVENLYPGSQEFKKINFMNLLLKKDYQGLKDLVDTYPDKGFELLKITYYTRMGDLDRAKKLSRKILLKSPNSKEAQEAKRLLQESRLADHQAQEKEAGLEESLKKLDDLIGLEGVKREIRKIIGQVQFEKNREQAGIINENKQSYHMAFYGNPGTGKTTVARLLGDIFKSLGILEKGHLVEVDRSDLVVGYIGQTATKTQETIEEALGGVLFIDEAYSLARGGDQDFGSEAIDTLVKAMEDKRDQLIVILAGYTDEMRDLLKKNPGLKSRINIEIDFEDYSNEELLQIANYTAEKNQFTLTQEGQKAFMKKISQEKDQEFFANGRAARNIIEAAIREKALKIGNKKVSREELTRLDAGDFGLDLKALEEDNIEAALEELKSLVGLESVKKQVQAIKDRALFNQLLEEKGMTPPALSYHMAFTGNPGTGKTTVARILGKIFKNLGITSSDKFVEADRSALVGSYIGQTAPKTLDVCKSAYGGILFIDEAYSLADGGSNDFGKEALATLIQEMENNRDKLIVILAGYSHEMGRLFDLNPGLKSRVGTIIEFPDYNVHDLVEIFNGTAKKASYHLEEDAQDLVRDYFNDLVQNKDRNFGNGREARAFFERLTSTQASRVVQTRPDDIFAITKEDVLKTLGGC</sequence>
<evidence type="ECO:0000313" key="6">
    <source>
        <dbReference type="Proteomes" id="UP000377798"/>
    </source>
</evidence>
<gene>
    <name evidence="5" type="primary">cbbX</name>
    <name evidence="5" type="ORF">NCTC13150_02039</name>
</gene>
<dbReference type="InterPro" id="IPR041627">
    <property type="entry name" value="AAA_lid_6"/>
</dbReference>
<dbReference type="Pfam" id="PF17866">
    <property type="entry name" value="AAA_lid_6"/>
    <property type="match status" value="2"/>
</dbReference>
<feature type="domain" description="AAA+ ATPase" evidence="4">
    <location>
        <begin position="510"/>
        <end position="648"/>
    </location>
</feature>
<accession>A0A8H2M7C9</accession>
<protein>
    <submittedName>
        <fullName evidence="5">Recombination factor protein RarA</fullName>
    </submittedName>
</protein>
<dbReference type="InterPro" id="IPR050773">
    <property type="entry name" value="CbxX/CfxQ_RuBisCO_ESX"/>
</dbReference>
<keyword evidence="2" id="KW-0547">Nucleotide-binding</keyword>
<dbReference type="InterPro" id="IPR003959">
    <property type="entry name" value="ATPase_AAA_core"/>
</dbReference>
<dbReference type="Gene3D" id="1.10.8.60">
    <property type="match status" value="2"/>
</dbReference>
<evidence type="ECO:0000256" key="2">
    <source>
        <dbReference type="ARBA" id="ARBA00022741"/>
    </source>
</evidence>
<dbReference type="Gene3D" id="3.40.50.300">
    <property type="entry name" value="P-loop containing nucleotide triphosphate hydrolases"/>
    <property type="match status" value="2"/>
</dbReference>
<dbReference type="RefSeq" id="WP_131749967.1">
    <property type="nucleotide sequence ID" value="NZ_CAACYI010000001.1"/>
</dbReference>
<keyword evidence="3" id="KW-0067">ATP-binding</keyword>